<dbReference type="Gene3D" id="3.30.2310.20">
    <property type="entry name" value="RelE-like"/>
    <property type="match status" value="1"/>
</dbReference>
<dbReference type="Pfam" id="PF05016">
    <property type="entry name" value="ParE_toxin"/>
    <property type="match status" value="1"/>
</dbReference>
<dbReference type="Proteomes" id="UP000187941">
    <property type="component" value="Chromosome"/>
</dbReference>
<dbReference type="InterPro" id="IPR007712">
    <property type="entry name" value="RelE/ParE_toxin"/>
</dbReference>
<evidence type="ECO:0000313" key="2">
    <source>
        <dbReference type="EMBL" id="AQG80810.1"/>
    </source>
</evidence>
<dbReference type="KEGG" id="smon:AWR27_16685"/>
<organism evidence="2 3">
    <name type="scientific">Spirosoma montaniterrae</name>
    <dbReference type="NCBI Taxonomy" id="1178516"/>
    <lineage>
        <taxon>Bacteria</taxon>
        <taxon>Pseudomonadati</taxon>
        <taxon>Bacteroidota</taxon>
        <taxon>Cytophagia</taxon>
        <taxon>Cytophagales</taxon>
        <taxon>Cytophagaceae</taxon>
        <taxon>Spirosoma</taxon>
    </lineage>
</organism>
<evidence type="ECO:0000256" key="1">
    <source>
        <dbReference type="ARBA" id="ARBA00022649"/>
    </source>
</evidence>
<keyword evidence="1" id="KW-1277">Toxin-antitoxin system</keyword>
<evidence type="ECO:0000313" key="3">
    <source>
        <dbReference type="Proteomes" id="UP000187941"/>
    </source>
</evidence>
<keyword evidence="3" id="KW-1185">Reference proteome</keyword>
<dbReference type="EMBL" id="CP014263">
    <property type="protein sequence ID" value="AQG80810.1"/>
    <property type="molecule type" value="Genomic_DNA"/>
</dbReference>
<dbReference type="InterPro" id="IPR035093">
    <property type="entry name" value="RelE/ParE_toxin_dom_sf"/>
</dbReference>
<dbReference type="STRING" id="1178516.AWR27_16685"/>
<evidence type="ECO:0008006" key="4">
    <source>
        <dbReference type="Google" id="ProtNLM"/>
    </source>
</evidence>
<gene>
    <name evidence="2" type="ORF">AWR27_16685</name>
</gene>
<accession>A0A1P9WZK5</accession>
<dbReference type="RefSeq" id="WP_077132245.1">
    <property type="nucleotide sequence ID" value="NZ_CP014263.1"/>
</dbReference>
<proteinExistence type="predicted"/>
<sequence length="102" mass="12522">MYETFLTFLAQQERDDAIEWFTKESPAQARNWLDEFDRLLDRLENNPFQYAEHLLFIRRAKLHKFPYHVFYAVDEINYSVEIIGIQHTSRDPNIIRRRINFE</sequence>
<dbReference type="OrthoDB" id="595476at2"/>
<reference evidence="2 3" key="1">
    <citation type="submission" date="2016-01" db="EMBL/GenBank/DDBJ databases">
        <authorList>
            <person name="Oliw E.H."/>
        </authorList>
    </citation>
    <scope>NUCLEOTIDE SEQUENCE [LARGE SCALE GENOMIC DNA]</scope>
    <source>
        <strain evidence="2 3">DY10</strain>
    </source>
</reference>
<dbReference type="AlphaFoldDB" id="A0A1P9WZK5"/>
<protein>
    <recommendedName>
        <fullName evidence="4">Plasmid stabilization protein</fullName>
    </recommendedName>
</protein>
<name>A0A1P9WZK5_9BACT</name>